<evidence type="ECO:0000256" key="9">
    <source>
        <dbReference type="ARBA" id="ARBA00023136"/>
    </source>
</evidence>
<evidence type="ECO:0000313" key="14">
    <source>
        <dbReference type="EMBL" id="MFD1673847.1"/>
    </source>
</evidence>
<dbReference type="SUPFAM" id="SSF56601">
    <property type="entry name" value="beta-lactamase/transpeptidase-like"/>
    <property type="match status" value="1"/>
</dbReference>
<feature type="transmembrane region" description="Helical" evidence="11">
    <location>
        <begin position="16"/>
        <end position="35"/>
    </location>
</feature>
<organism evidence="14 15">
    <name type="scientific">Alicyclobacillus fodiniaquatilis</name>
    <dbReference type="NCBI Taxonomy" id="1661150"/>
    <lineage>
        <taxon>Bacteria</taxon>
        <taxon>Bacillati</taxon>
        <taxon>Bacillota</taxon>
        <taxon>Bacilli</taxon>
        <taxon>Bacillales</taxon>
        <taxon>Alicyclobacillaceae</taxon>
        <taxon>Alicyclobacillus</taxon>
    </lineage>
</organism>
<feature type="domain" description="Penicillin-binding protein transpeptidase" evidence="12">
    <location>
        <begin position="274"/>
        <end position="657"/>
    </location>
</feature>
<gene>
    <name evidence="14" type="ORF">ACFSB2_03880</name>
</gene>
<reference evidence="15" key="1">
    <citation type="journal article" date="2019" name="Int. J. Syst. Evol. Microbiol.">
        <title>The Global Catalogue of Microorganisms (GCM) 10K type strain sequencing project: providing services to taxonomists for standard genome sequencing and annotation.</title>
        <authorList>
            <consortium name="The Broad Institute Genomics Platform"/>
            <consortium name="The Broad Institute Genome Sequencing Center for Infectious Disease"/>
            <person name="Wu L."/>
            <person name="Ma J."/>
        </authorList>
    </citation>
    <scope>NUCLEOTIDE SEQUENCE [LARGE SCALE GENOMIC DNA]</scope>
    <source>
        <strain evidence="15">CGMCC 1.12286</strain>
    </source>
</reference>
<evidence type="ECO:0000259" key="12">
    <source>
        <dbReference type="Pfam" id="PF00905"/>
    </source>
</evidence>
<dbReference type="Gene3D" id="3.40.710.10">
    <property type="entry name" value="DD-peptidase/beta-lactamase superfamily"/>
    <property type="match status" value="1"/>
</dbReference>
<evidence type="ECO:0000256" key="3">
    <source>
        <dbReference type="ARBA" id="ARBA00007171"/>
    </source>
</evidence>
<dbReference type="PANTHER" id="PTHR30627">
    <property type="entry name" value="PEPTIDOGLYCAN D,D-TRANSPEPTIDASE"/>
    <property type="match status" value="1"/>
</dbReference>
<evidence type="ECO:0000256" key="2">
    <source>
        <dbReference type="ARBA" id="ARBA00004236"/>
    </source>
</evidence>
<evidence type="ECO:0000256" key="1">
    <source>
        <dbReference type="ARBA" id="ARBA00004167"/>
    </source>
</evidence>
<proteinExistence type="inferred from homology"/>
<sequence>MSLQPSKPTKKRTRLGIVYAIVFLSFTALIFRAAYVQVVKGAAFRKEEVNTQFLKVPVIPQRGWIYDANGQLLAWDTPTSEILINNFTANTSSEYQRIADKFASILNTTPKKLYQTILSDKNDLQIPLTTHATDEQIAYVMENKQSFPNVEIEQAYQRQYPEGDLAGQVLGYVSSITAENVKKYSKEGYIDSQKVGTTGLEEEYEPILQGKVGEQLLAINPTTNQVQTIGTAPDAVPGDNLQLTLDGHMQAEAQMIFQNSINSYSGKDLVTGASAVMLNVKTGGVISMVSYPYLNPNWFTSGKPITSAEGNYLSNSGAQENYAIQSPEYPGSTVKPANLITALKAGAITADTTVDDEGYIHIGQSIIHEDDGIAFGWVNPIEAIAVSSDVFFYKVGLDLGKWFGSSATSGGSYPPSDGSYQNYLDTDFAKGINTLFQGEWDWGLGHLTGIDLPNESPGAFYIEDSNDGYAQVQYPLKKSEASIKKTGKYVNHGTPEDLAFAGIGQSQQFTTMQLATYAMNLANDGKKLKPHLLSKVYSAADTPSSNAKPIKTVGTEVEGQIKADPEIFQMLKTAMQDVTTGGVGGADATANGIFNSSPYEVAAKTGTAQITIKGQQTDNSVFICYAPIDHPIVAMAIMIPGGGYGASLAGPIAKQMLDAYFDEHHESFMPKKDWTSTKIPANWSTSAANTLP</sequence>
<comment type="similarity">
    <text evidence="3">Belongs to the transpeptidase family.</text>
</comment>
<dbReference type="Gene3D" id="3.90.1310.10">
    <property type="entry name" value="Penicillin-binding protein 2a (Domain 2)"/>
    <property type="match status" value="1"/>
</dbReference>
<name>A0ABW4JC51_9BACL</name>
<evidence type="ECO:0000256" key="4">
    <source>
        <dbReference type="ARBA" id="ARBA00022475"/>
    </source>
</evidence>
<keyword evidence="6" id="KW-0133">Cell shape</keyword>
<dbReference type="InterPro" id="IPR050515">
    <property type="entry name" value="Beta-lactam/transpept"/>
</dbReference>
<keyword evidence="10" id="KW-0961">Cell wall biogenesis/degradation</keyword>
<evidence type="ECO:0000256" key="6">
    <source>
        <dbReference type="ARBA" id="ARBA00022960"/>
    </source>
</evidence>
<protein>
    <submittedName>
        <fullName evidence="14">Peptidoglycan D,D-transpeptidase FtsI family protein</fullName>
    </submittedName>
</protein>
<dbReference type="Pfam" id="PF00905">
    <property type="entry name" value="Transpeptidase"/>
    <property type="match status" value="1"/>
</dbReference>
<dbReference type="EMBL" id="JBHUCX010000013">
    <property type="protein sequence ID" value="MFD1673847.1"/>
    <property type="molecule type" value="Genomic_DNA"/>
</dbReference>
<dbReference type="InterPro" id="IPR012338">
    <property type="entry name" value="Beta-lactam/transpept-like"/>
</dbReference>
<keyword evidence="9 11" id="KW-0472">Membrane</keyword>
<dbReference type="InterPro" id="IPR001460">
    <property type="entry name" value="PCN-bd_Tpept"/>
</dbReference>
<evidence type="ECO:0000313" key="15">
    <source>
        <dbReference type="Proteomes" id="UP001597079"/>
    </source>
</evidence>
<keyword evidence="15" id="KW-1185">Reference proteome</keyword>
<evidence type="ECO:0000256" key="8">
    <source>
        <dbReference type="ARBA" id="ARBA00022989"/>
    </source>
</evidence>
<evidence type="ECO:0000256" key="5">
    <source>
        <dbReference type="ARBA" id="ARBA00022692"/>
    </source>
</evidence>
<evidence type="ECO:0000256" key="7">
    <source>
        <dbReference type="ARBA" id="ARBA00022984"/>
    </source>
</evidence>
<dbReference type="InterPro" id="IPR036138">
    <property type="entry name" value="PBP_dimer_sf"/>
</dbReference>
<dbReference type="Proteomes" id="UP001597079">
    <property type="component" value="Unassembled WGS sequence"/>
</dbReference>
<dbReference type="Pfam" id="PF03717">
    <property type="entry name" value="PBP_dimer"/>
    <property type="match status" value="1"/>
</dbReference>
<evidence type="ECO:0000259" key="13">
    <source>
        <dbReference type="Pfam" id="PF03717"/>
    </source>
</evidence>
<evidence type="ECO:0000256" key="10">
    <source>
        <dbReference type="ARBA" id="ARBA00023316"/>
    </source>
</evidence>
<keyword evidence="7" id="KW-0573">Peptidoglycan synthesis</keyword>
<evidence type="ECO:0000256" key="11">
    <source>
        <dbReference type="SAM" id="Phobius"/>
    </source>
</evidence>
<feature type="domain" description="Penicillin-binding protein dimerisation" evidence="13">
    <location>
        <begin position="59"/>
        <end position="227"/>
    </location>
</feature>
<dbReference type="InterPro" id="IPR005311">
    <property type="entry name" value="PBP_dimer"/>
</dbReference>
<keyword evidence="8 11" id="KW-1133">Transmembrane helix</keyword>
<keyword evidence="4" id="KW-1003">Cell membrane</keyword>
<dbReference type="PANTHER" id="PTHR30627:SF2">
    <property type="entry name" value="PEPTIDOGLYCAN D,D-TRANSPEPTIDASE MRDA"/>
    <property type="match status" value="1"/>
</dbReference>
<keyword evidence="5 11" id="KW-0812">Transmembrane</keyword>
<comment type="subcellular location">
    <subcellularLocation>
        <location evidence="2">Cell membrane</location>
    </subcellularLocation>
    <subcellularLocation>
        <location evidence="1">Membrane</location>
        <topology evidence="1">Single-pass membrane protein</topology>
    </subcellularLocation>
</comment>
<dbReference type="RefSeq" id="WP_377941402.1">
    <property type="nucleotide sequence ID" value="NZ_JBHUCX010000013.1"/>
</dbReference>
<comment type="caution">
    <text evidence="14">The sequence shown here is derived from an EMBL/GenBank/DDBJ whole genome shotgun (WGS) entry which is preliminary data.</text>
</comment>
<accession>A0ABW4JC51</accession>
<dbReference type="SUPFAM" id="SSF56519">
    <property type="entry name" value="Penicillin binding protein dimerisation domain"/>
    <property type="match status" value="1"/>
</dbReference>